<protein>
    <submittedName>
        <fullName evidence="1">Uncharacterized protein</fullName>
    </submittedName>
</protein>
<keyword evidence="2" id="KW-1185">Reference proteome</keyword>
<proteinExistence type="predicted"/>
<comment type="caution">
    <text evidence="1">The sequence shown here is derived from an EMBL/GenBank/DDBJ whole genome shotgun (WGS) entry which is preliminary data.</text>
</comment>
<dbReference type="EMBL" id="JAPFFF010000013">
    <property type="protein sequence ID" value="KAK8871892.1"/>
    <property type="molecule type" value="Genomic_DNA"/>
</dbReference>
<evidence type="ECO:0000313" key="2">
    <source>
        <dbReference type="Proteomes" id="UP001470230"/>
    </source>
</evidence>
<organism evidence="1 2">
    <name type="scientific">Tritrichomonas musculus</name>
    <dbReference type="NCBI Taxonomy" id="1915356"/>
    <lineage>
        <taxon>Eukaryota</taxon>
        <taxon>Metamonada</taxon>
        <taxon>Parabasalia</taxon>
        <taxon>Tritrichomonadida</taxon>
        <taxon>Tritrichomonadidae</taxon>
        <taxon>Tritrichomonas</taxon>
    </lineage>
</organism>
<sequence>MTKTYHSYKFDNSIESYMQNKIDLENSDRCYMAQQIKPSVDYLYRHGIRYNQDFAKLFKKYKFKSKEITNFVQNFQLFINTHTNKPKIFWLRKRELTKANFGEKNIIINRLVHEYNDIVHVFLIHHFCNNFPNIQNLNLFIQDFESKVKEVVKKSEQKQNDNSLNNSTSSENENIEIVGEKIISETNIVKKIIILK</sequence>
<gene>
    <name evidence="1" type="ORF">M9Y10_007638</name>
</gene>
<accession>A0ABR2J2P6</accession>
<dbReference type="Proteomes" id="UP001470230">
    <property type="component" value="Unassembled WGS sequence"/>
</dbReference>
<evidence type="ECO:0000313" key="1">
    <source>
        <dbReference type="EMBL" id="KAK8871892.1"/>
    </source>
</evidence>
<name>A0ABR2J2P6_9EUKA</name>
<reference evidence="1 2" key="1">
    <citation type="submission" date="2024-04" db="EMBL/GenBank/DDBJ databases">
        <title>Tritrichomonas musculus Genome.</title>
        <authorList>
            <person name="Alves-Ferreira E."/>
            <person name="Grigg M."/>
            <person name="Lorenzi H."/>
            <person name="Galac M."/>
        </authorList>
    </citation>
    <scope>NUCLEOTIDE SEQUENCE [LARGE SCALE GENOMIC DNA]</scope>
    <source>
        <strain evidence="1 2">EAF2021</strain>
    </source>
</reference>